<dbReference type="GO" id="GO:0006564">
    <property type="term" value="P:L-serine biosynthetic process"/>
    <property type="evidence" value="ECO:0007669"/>
    <property type="project" value="TreeGrafter"/>
</dbReference>
<dbReference type="InterPro" id="IPR036412">
    <property type="entry name" value="HAD-like_sf"/>
</dbReference>
<dbReference type="Gene3D" id="3.40.50.300">
    <property type="entry name" value="P-loop containing nucleotide triphosphate hydrolases"/>
    <property type="match status" value="1"/>
</dbReference>
<keyword evidence="3" id="KW-1185">Reference proteome</keyword>
<dbReference type="InterPro" id="IPR000836">
    <property type="entry name" value="PRTase_dom"/>
</dbReference>
<name>A0A8H7E4Y8_9EURO</name>
<dbReference type="SUPFAM" id="SSF52540">
    <property type="entry name" value="P-loop containing nucleoside triphosphate hydrolases"/>
    <property type="match status" value="1"/>
</dbReference>
<dbReference type="SUPFAM" id="SSF53271">
    <property type="entry name" value="PRTase-like"/>
    <property type="match status" value="1"/>
</dbReference>
<dbReference type="PANTHER" id="PTHR43344">
    <property type="entry name" value="PHOSPHOSERINE PHOSPHATASE"/>
    <property type="match status" value="1"/>
</dbReference>
<dbReference type="Pfam" id="PF14681">
    <property type="entry name" value="UPRTase"/>
    <property type="match status" value="1"/>
</dbReference>
<dbReference type="AlphaFoldDB" id="A0A8H7E4Y8"/>
<dbReference type="EMBL" id="JAACFV010000055">
    <property type="protein sequence ID" value="KAF7508333.1"/>
    <property type="molecule type" value="Genomic_DNA"/>
</dbReference>
<gene>
    <name evidence="2" type="ORF">GJ744_009324</name>
</gene>
<dbReference type="GO" id="GO:0000287">
    <property type="term" value="F:magnesium ion binding"/>
    <property type="evidence" value="ECO:0007669"/>
    <property type="project" value="TreeGrafter"/>
</dbReference>
<reference evidence="2" key="1">
    <citation type="submission" date="2020-02" db="EMBL/GenBank/DDBJ databases">
        <authorList>
            <person name="Palmer J.M."/>
        </authorList>
    </citation>
    <scope>NUCLEOTIDE SEQUENCE</scope>
    <source>
        <strain evidence="2">EPUS1.4</strain>
        <tissue evidence="2">Thallus</tissue>
    </source>
</reference>
<sequence length="690" mass="76780">MPGPMVDHQANQETIHENPSASNNKAVIIGLYGVSGSGKTFLLNQLKQELGQEHFAFYEGSEMISDVVPGGLDAFQKLKEQEKMHWRQLAIDTVRKNCVSSGQVAVVTGHFMFWPEEELFGRPVYTQNDLDTFTHILYLDVPAEDVAQRRLDDTERSRPLISVTHLHKWQQEEKTQLRDLCRSHDILFSSLSQHPMLLKKTLKLIRDFQHHTEKYNLSQAENRLDEALVAGQGQLETVLVMDADRTVAAEDTGVLFWKRVSNSRRLRDEECTLMTLFSSPLGYSYTAFRQAVLLYEETAEDQEFDALCQDVASAVTMYPEFVSLLHLVAEQDHVRAVIVTCGLRRVWDKVLEKEGLSKTVKVIGGGRIADGFVVTAAVKAALVTRLRDAHKMHVWAFGDSLLDLDMLGKAHQAIVVVGEEHTRSKTMDAALMNAIDNDGLVARQAVLPSNASPRLDTIKLPLIHLTEQGFVDSVLCHRGQHARLQVLHATDRSAAKLLMTPMRDATVAGPALREAHRRVGWYLATEFLADVIGLEEYTIPHVQGHDTSGNRLFHEQQTSIVALMRGGEAMALGVNDAFPLAMFVHASSPNDIMLHHLQGRLTLLLVDSVVNSGKTVVQFVQHVRNLHATIRIVVVTGVAQAQSVFGGSLAQVLARHARVSLVALRISENKFSGRGTTDTGNRLFNTTHLP</sequence>
<accession>A0A8H7E4Y8</accession>
<protein>
    <recommendedName>
        <fullName evidence="1">Phosphoribosyltransferase domain-containing protein</fullName>
    </recommendedName>
</protein>
<dbReference type="InterPro" id="IPR027417">
    <property type="entry name" value="P-loop_NTPase"/>
</dbReference>
<dbReference type="CDD" id="cd06223">
    <property type="entry name" value="PRTases_typeI"/>
    <property type="match status" value="1"/>
</dbReference>
<evidence type="ECO:0000259" key="1">
    <source>
        <dbReference type="Pfam" id="PF14681"/>
    </source>
</evidence>
<evidence type="ECO:0000313" key="2">
    <source>
        <dbReference type="EMBL" id="KAF7508333.1"/>
    </source>
</evidence>
<dbReference type="OrthoDB" id="5416609at2759"/>
<dbReference type="Pfam" id="PF13207">
    <property type="entry name" value="AAA_17"/>
    <property type="match status" value="1"/>
</dbReference>
<comment type="caution">
    <text evidence="2">The sequence shown here is derived from an EMBL/GenBank/DDBJ whole genome shotgun (WGS) entry which is preliminary data.</text>
</comment>
<dbReference type="InterPro" id="IPR050582">
    <property type="entry name" value="HAD-like_SerB"/>
</dbReference>
<dbReference type="GO" id="GO:0036424">
    <property type="term" value="F:L-phosphoserine phosphatase activity"/>
    <property type="evidence" value="ECO:0007669"/>
    <property type="project" value="TreeGrafter"/>
</dbReference>
<organism evidence="2 3">
    <name type="scientific">Endocarpon pusillum</name>
    <dbReference type="NCBI Taxonomy" id="364733"/>
    <lineage>
        <taxon>Eukaryota</taxon>
        <taxon>Fungi</taxon>
        <taxon>Dikarya</taxon>
        <taxon>Ascomycota</taxon>
        <taxon>Pezizomycotina</taxon>
        <taxon>Eurotiomycetes</taxon>
        <taxon>Chaetothyriomycetidae</taxon>
        <taxon>Verrucariales</taxon>
        <taxon>Verrucariaceae</taxon>
        <taxon>Endocarpon</taxon>
    </lineage>
</organism>
<dbReference type="Proteomes" id="UP000606974">
    <property type="component" value="Unassembled WGS sequence"/>
</dbReference>
<dbReference type="InterPro" id="IPR029057">
    <property type="entry name" value="PRTase-like"/>
</dbReference>
<proteinExistence type="predicted"/>
<feature type="domain" description="Phosphoribosyltransferase" evidence="1">
    <location>
        <begin position="490"/>
        <end position="686"/>
    </location>
</feature>
<dbReference type="Pfam" id="PF12710">
    <property type="entry name" value="HAD"/>
    <property type="match status" value="1"/>
</dbReference>
<dbReference type="PANTHER" id="PTHR43344:SF20">
    <property type="entry name" value="URACIL PHOSPHORIBOSYLTRANSFERASE"/>
    <property type="match status" value="1"/>
</dbReference>
<dbReference type="SUPFAM" id="SSF56784">
    <property type="entry name" value="HAD-like"/>
    <property type="match status" value="1"/>
</dbReference>
<evidence type="ECO:0000313" key="3">
    <source>
        <dbReference type="Proteomes" id="UP000606974"/>
    </source>
</evidence>
<dbReference type="Gene3D" id="3.40.50.1000">
    <property type="entry name" value="HAD superfamily/HAD-like"/>
    <property type="match status" value="1"/>
</dbReference>
<dbReference type="Gene3D" id="3.40.50.2020">
    <property type="match status" value="1"/>
</dbReference>
<dbReference type="GO" id="GO:0005737">
    <property type="term" value="C:cytoplasm"/>
    <property type="evidence" value="ECO:0007669"/>
    <property type="project" value="TreeGrafter"/>
</dbReference>
<dbReference type="InterPro" id="IPR023214">
    <property type="entry name" value="HAD_sf"/>
</dbReference>